<keyword evidence="5 7" id="KW-0472">Membrane</keyword>
<keyword evidence="3 7" id="KW-0812">Transmembrane</keyword>
<comment type="caution">
    <text evidence="8">The sequence shown here is derived from an EMBL/GenBank/DDBJ whole genome shotgun (WGS) entry which is preliminary data.</text>
</comment>
<feature type="compositionally biased region" description="Basic and acidic residues" evidence="6">
    <location>
        <begin position="15"/>
        <end position="30"/>
    </location>
</feature>
<proteinExistence type="predicted"/>
<dbReference type="InterPro" id="IPR011701">
    <property type="entry name" value="MFS"/>
</dbReference>
<evidence type="ECO:0000256" key="4">
    <source>
        <dbReference type="ARBA" id="ARBA00022989"/>
    </source>
</evidence>
<feature type="transmembrane region" description="Helical" evidence="7">
    <location>
        <begin position="396"/>
        <end position="413"/>
    </location>
</feature>
<feature type="transmembrane region" description="Helical" evidence="7">
    <location>
        <begin position="364"/>
        <end position="384"/>
    </location>
</feature>
<evidence type="ECO:0000313" key="9">
    <source>
        <dbReference type="Proteomes" id="UP000242877"/>
    </source>
</evidence>
<dbReference type="GO" id="GO:0016020">
    <property type="term" value="C:membrane"/>
    <property type="evidence" value="ECO:0007669"/>
    <property type="project" value="UniProtKB-SubCell"/>
</dbReference>
<evidence type="ECO:0000256" key="1">
    <source>
        <dbReference type="ARBA" id="ARBA00004141"/>
    </source>
</evidence>
<protein>
    <submittedName>
        <fullName evidence="8">Major facilitator superfamily domain, general substrate transporter</fullName>
    </submittedName>
</protein>
<keyword evidence="4 7" id="KW-1133">Transmembrane helix</keyword>
<keyword evidence="2" id="KW-0813">Transport</keyword>
<dbReference type="Pfam" id="PF07690">
    <property type="entry name" value="MFS_1"/>
    <property type="match status" value="1"/>
</dbReference>
<name>A0A168DI86_9EURO</name>
<feature type="transmembrane region" description="Helical" evidence="7">
    <location>
        <begin position="82"/>
        <end position="99"/>
    </location>
</feature>
<keyword evidence="9" id="KW-1185">Reference proteome</keyword>
<evidence type="ECO:0000256" key="3">
    <source>
        <dbReference type="ARBA" id="ARBA00022692"/>
    </source>
</evidence>
<reference evidence="8 9" key="1">
    <citation type="journal article" date="2016" name="Genome Biol. Evol.">
        <title>Divergent and convergent evolution of fungal pathogenicity.</title>
        <authorList>
            <person name="Shang Y."/>
            <person name="Xiao G."/>
            <person name="Zheng P."/>
            <person name="Cen K."/>
            <person name="Zhan S."/>
            <person name="Wang C."/>
        </authorList>
    </citation>
    <scope>NUCLEOTIDE SEQUENCE [LARGE SCALE GENOMIC DNA]</scope>
    <source>
        <strain evidence="8 9">ARSEF 7405</strain>
    </source>
</reference>
<feature type="transmembrane region" description="Helical" evidence="7">
    <location>
        <begin position="160"/>
        <end position="182"/>
    </location>
</feature>
<dbReference type="Gene3D" id="1.20.1250.20">
    <property type="entry name" value="MFS general substrate transporter like domains"/>
    <property type="match status" value="2"/>
</dbReference>
<evidence type="ECO:0000313" key="8">
    <source>
        <dbReference type="EMBL" id="KZZ97771.1"/>
    </source>
</evidence>
<dbReference type="OrthoDB" id="6730379at2759"/>
<feature type="transmembrane region" description="Helical" evidence="7">
    <location>
        <begin position="335"/>
        <end position="357"/>
    </location>
</feature>
<dbReference type="InterPro" id="IPR036259">
    <property type="entry name" value="MFS_trans_sf"/>
</dbReference>
<evidence type="ECO:0000256" key="6">
    <source>
        <dbReference type="SAM" id="MobiDB-lite"/>
    </source>
</evidence>
<comment type="subcellular location">
    <subcellularLocation>
        <location evidence="1">Membrane</location>
        <topology evidence="1">Multi-pass membrane protein</topology>
    </subcellularLocation>
</comment>
<feature type="region of interest" description="Disordered" evidence="6">
    <location>
        <begin position="1"/>
        <end position="44"/>
    </location>
</feature>
<gene>
    <name evidence="8" type="ORF">AAP_00032</name>
</gene>
<dbReference type="PANTHER" id="PTHR43791">
    <property type="entry name" value="PERMEASE-RELATED"/>
    <property type="match status" value="1"/>
</dbReference>
<evidence type="ECO:0000256" key="7">
    <source>
        <dbReference type="SAM" id="Phobius"/>
    </source>
</evidence>
<feature type="transmembrane region" description="Helical" evidence="7">
    <location>
        <begin position="135"/>
        <end position="154"/>
    </location>
</feature>
<sequence length="517" mass="57959">MSVMEDRIGGNPHPSENDHDKIGTNEEKSSRSCSDPDADIEKGDVKVNITEDMDDAAKTLAKYAGEEPLVVTPEDNKRLLRLIDWHLMPVMCIIYGLNFLDRDNYQWLGSAFYFGYLVFELPISRLLQYLPIAKFSGCCIICWGIILACFAASNNFGGALTLRIFLGIFEAAVTPGFTLITGRWYTQNEQSSRVSLWFSFNGVGQIVGGLLAYVISVGTRLHGSAIAPWKVVFIVCGLITIVFGIYFMFMVPDSQLNAKWLSERDRALAVERIRSNHQSIGNKTFKWYQVKDALTDPITWALALVAITSNIPNGGFTNFFSQLILGLGFTAEESLLLGIPGGVVEVVSLLFFGYISVRRKGNKIFISTCCTWFSVLGCILLVALPKRMKAGRLVGYYLTMTLPVLFACMLSMISSNVAGYTKKTFIAAVYLMTYCAGNIIGPQTFRPKDAPTYLPAEIVMLVSLVVNIFTAYFIWWWYARQNKIKEQLRSAPDYVKQEGHEFMDLTDRENPEFIYAI</sequence>
<evidence type="ECO:0000256" key="2">
    <source>
        <dbReference type="ARBA" id="ARBA00022448"/>
    </source>
</evidence>
<dbReference type="EMBL" id="AZGZ01000001">
    <property type="protein sequence ID" value="KZZ97771.1"/>
    <property type="molecule type" value="Genomic_DNA"/>
</dbReference>
<accession>A0A168DI86</accession>
<evidence type="ECO:0000256" key="5">
    <source>
        <dbReference type="ARBA" id="ARBA00023136"/>
    </source>
</evidence>
<dbReference type="GO" id="GO:0022857">
    <property type="term" value="F:transmembrane transporter activity"/>
    <property type="evidence" value="ECO:0007669"/>
    <property type="project" value="InterPro"/>
</dbReference>
<feature type="transmembrane region" description="Helical" evidence="7">
    <location>
        <begin position="227"/>
        <end position="249"/>
    </location>
</feature>
<organism evidence="8 9">
    <name type="scientific">Ascosphaera apis ARSEF 7405</name>
    <dbReference type="NCBI Taxonomy" id="392613"/>
    <lineage>
        <taxon>Eukaryota</taxon>
        <taxon>Fungi</taxon>
        <taxon>Dikarya</taxon>
        <taxon>Ascomycota</taxon>
        <taxon>Pezizomycotina</taxon>
        <taxon>Eurotiomycetes</taxon>
        <taxon>Eurotiomycetidae</taxon>
        <taxon>Onygenales</taxon>
        <taxon>Ascosphaeraceae</taxon>
        <taxon>Ascosphaera</taxon>
    </lineage>
</organism>
<feature type="transmembrane region" description="Helical" evidence="7">
    <location>
        <begin position="425"/>
        <end position="446"/>
    </location>
</feature>
<feature type="transmembrane region" description="Helical" evidence="7">
    <location>
        <begin position="458"/>
        <end position="479"/>
    </location>
</feature>
<feature type="transmembrane region" description="Helical" evidence="7">
    <location>
        <begin position="194"/>
        <end position="215"/>
    </location>
</feature>
<dbReference type="PANTHER" id="PTHR43791:SF1">
    <property type="entry name" value="ALLANTOATE PERMEASE"/>
    <property type="match status" value="1"/>
</dbReference>
<dbReference type="SUPFAM" id="SSF103473">
    <property type="entry name" value="MFS general substrate transporter"/>
    <property type="match status" value="1"/>
</dbReference>
<dbReference type="Proteomes" id="UP000242877">
    <property type="component" value="Unassembled WGS sequence"/>
</dbReference>
<feature type="transmembrane region" description="Helical" evidence="7">
    <location>
        <begin position="105"/>
        <end position="123"/>
    </location>
</feature>
<dbReference type="VEuPathDB" id="FungiDB:AAP_00032"/>
<dbReference type="AlphaFoldDB" id="A0A168DI86"/>